<evidence type="ECO:0000313" key="2">
    <source>
        <dbReference type="EMBL" id="WXK76676.1"/>
    </source>
</evidence>
<proteinExistence type="predicted"/>
<reference evidence="2 3" key="1">
    <citation type="submission" date="2024-03" db="EMBL/GenBank/DDBJ databases">
        <title>The complete genome of Streptomyces sirii sp.nov.</title>
        <authorList>
            <person name="Zakalyukina Y.V."/>
            <person name="Belik A.R."/>
            <person name="Biryukov M.V."/>
            <person name="Baturina O.A."/>
            <person name="Kabilov M.R."/>
        </authorList>
    </citation>
    <scope>NUCLEOTIDE SEQUENCE [LARGE SCALE GENOMIC DNA]</scope>
    <source>
        <strain evidence="2 3">BP-8</strain>
    </source>
</reference>
<dbReference type="RefSeq" id="WP_399150464.1">
    <property type="nucleotide sequence ID" value="NZ_CP147982.1"/>
</dbReference>
<organism evidence="2 3">
    <name type="scientific">Streptomyces sirii</name>
    <dbReference type="NCBI Taxonomy" id="3127701"/>
    <lineage>
        <taxon>Bacteria</taxon>
        <taxon>Bacillati</taxon>
        <taxon>Actinomycetota</taxon>
        <taxon>Actinomycetes</taxon>
        <taxon>Kitasatosporales</taxon>
        <taxon>Streptomycetaceae</taxon>
        <taxon>Streptomyces</taxon>
    </lineage>
</organism>
<feature type="region of interest" description="Disordered" evidence="1">
    <location>
        <begin position="1"/>
        <end position="26"/>
    </location>
</feature>
<evidence type="ECO:0000313" key="3">
    <source>
        <dbReference type="Proteomes" id="UP001626628"/>
    </source>
</evidence>
<evidence type="ECO:0000256" key="1">
    <source>
        <dbReference type="SAM" id="MobiDB-lite"/>
    </source>
</evidence>
<keyword evidence="3" id="KW-1185">Reference proteome</keyword>
<protein>
    <submittedName>
        <fullName evidence="2">Uncharacterized protein</fullName>
    </submittedName>
</protein>
<feature type="region of interest" description="Disordered" evidence="1">
    <location>
        <begin position="38"/>
        <end position="75"/>
    </location>
</feature>
<accession>A0ABZ2QJJ9</accession>
<name>A0ABZ2QJJ9_9ACTN</name>
<gene>
    <name evidence="2" type="ORF">WAB15_12105</name>
</gene>
<feature type="compositionally biased region" description="Basic and acidic residues" evidence="1">
    <location>
        <begin position="52"/>
        <end position="65"/>
    </location>
</feature>
<dbReference type="Proteomes" id="UP001626628">
    <property type="component" value="Chromosome"/>
</dbReference>
<dbReference type="EMBL" id="CP147982">
    <property type="protein sequence ID" value="WXK76676.1"/>
    <property type="molecule type" value="Genomic_DNA"/>
</dbReference>
<sequence length="75" mass="8018">MTKPVKAVTPRVAASPAESEPESLDELRGDCARMAGRWKAGHRSAPTPGRASDLHGVEVPERSAEIVDNMSDYGD</sequence>